<dbReference type="AlphaFoldDB" id="A0A6A4PJV9"/>
<reference evidence="4" key="1">
    <citation type="journal article" date="2020" name="Nat. Commun.">
        <title>Genome sequence of the cluster root forming white lupin.</title>
        <authorList>
            <person name="Hufnagel B."/>
            <person name="Marques A."/>
            <person name="Soriano A."/>
            <person name="Marques L."/>
            <person name="Divol F."/>
            <person name="Doumas P."/>
            <person name="Sallet E."/>
            <person name="Mancinotti D."/>
            <person name="Carrere S."/>
            <person name="Marande W."/>
            <person name="Arribat S."/>
            <person name="Keller J."/>
            <person name="Huneau C."/>
            <person name="Blein T."/>
            <person name="Aime D."/>
            <person name="Laguerre M."/>
            <person name="Taylor J."/>
            <person name="Schubert V."/>
            <person name="Nelson M."/>
            <person name="Geu-Flores F."/>
            <person name="Crespi M."/>
            <person name="Gallardo-Guerrero K."/>
            <person name="Delaux P.-M."/>
            <person name="Salse J."/>
            <person name="Berges H."/>
            <person name="Guyot R."/>
            <person name="Gouzy J."/>
            <person name="Peret B."/>
        </authorList>
    </citation>
    <scope>NUCLEOTIDE SEQUENCE [LARGE SCALE GENOMIC DNA]</scope>
    <source>
        <strain evidence="4">cv. Amiga</strain>
    </source>
</reference>
<dbReference type="GO" id="GO:0003677">
    <property type="term" value="F:DNA binding"/>
    <property type="evidence" value="ECO:0007669"/>
    <property type="project" value="InterPro"/>
</dbReference>
<name>A0A6A4PJV9_LUPAL</name>
<accession>A0A6A4PJV9</accession>
<comment type="caution">
    <text evidence="3">The sequence shown here is derived from an EMBL/GenBank/DDBJ whole genome shotgun (WGS) entry which is preliminary data.</text>
</comment>
<keyword evidence="1" id="KW-0007">Acetylation</keyword>
<dbReference type="GO" id="GO:0000786">
    <property type="term" value="C:nucleosome"/>
    <property type="evidence" value="ECO:0007669"/>
    <property type="project" value="InterPro"/>
</dbReference>
<dbReference type="InterPro" id="IPR000164">
    <property type="entry name" value="Histone_H3/CENP-A"/>
</dbReference>
<evidence type="ECO:0000313" key="3">
    <source>
        <dbReference type="EMBL" id="KAE9601828.1"/>
    </source>
</evidence>
<gene>
    <name evidence="3" type="ORF">Lalb_Chr13g0301971</name>
</gene>
<organism evidence="3 4">
    <name type="scientific">Lupinus albus</name>
    <name type="common">White lupine</name>
    <name type="synonym">Lupinus termis</name>
    <dbReference type="NCBI Taxonomy" id="3870"/>
    <lineage>
        <taxon>Eukaryota</taxon>
        <taxon>Viridiplantae</taxon>
        <taxon>Streptophyta</taxon>
        <taxon>Embryophyta</taxon>
        <taxon>Tracheophyta</taxon>
        <taxon>Spermatophyta</taxon>
        <taxon>Magnoliopsida</taxon>
        <taxon>eudicotyledons</taxon>
        <taxon>Gunneridae</taxon>
        <taxon>Pentapetalae</taxon>
        <taxon>rosids</taxon>
        <taxon>fabids</taxon>
        <taxon>Fabales</taxon>
        <taxon>Fabaceae</taxon>
        <taxon>Papilionoideae</taxon>
        <taxon>50 kb inversion clade</taxon>
        <taxon>genistoids sensu lato</taxon>
        <taxon>core genistoids</taxon>
        <taxon>Genisteae</taxon>
        <taxon>Lupinus</taxon>
    </lineage>
</organism>
<dbReference type="PRINTS" id="PR00622">
    <property type="entry name" value="HISTONEH3"/>
</dbReference>
<dbReference type="EMBL" id="WOCE01000013">
    <property type="protein sequence ID" value="KAE9601828.1"/>
    <property type="molecule type" value="Genomic_DNA"/>
</dbReference>
<protein>
    <submittedName>
        <fullName evidence="3">Putative histone H3/CENP-A</fullName>
    </submittedName>
</protein>
<feature type="compositionally biased region" description="Basic residues" evidence="2">
    <location>
        <begin position="18"/>
        <end position="29"/>
    </location>
</feature>
<proteinExistence type="predicted"/>
<evidence type="ECO:0000256" key="1">
    <source>
        <dbReference type="ARBA" id="ARBA00022990"/>
    </source>
</evidence>
<dbReference type="Proteomes" id="UP000447434">
    <property type="component" value="Chromosome 13"/>
</dbReference>
<evidence type="ECO:0000256" key="2">
    <source>
        <dbReference type="SAM" id="MobiDB-lite"/>
    </source>
</evidence>
<keyword evidence="4" id="KW-1185">Reference proteome</keyword>
<dbReference type="GO" id="GO:0030527">
    <property type="term" value="F:structural constituent of chromatin"/>
    <property type="evidence" value="ECO:0007669"/>
    <property type="project" value="InterPro"/>
</dbReference>
<evidence type="ECO:0000313" key="4">
    <source>
        <dbReference type="Proteomes" id="UP000447434"/>
    </source>
</evidence>
<feature type="region of interest" description="Disordered" evidence="2">
    <location>
        <begin position="1"/>
        <end position="49"/>
    </location>
</feature>
<sequence>MAPLKQNSLKPMGDKSPKKQFAKHARKHVPTTSGVKKPYSYRHGTIALR</sequence>